<dbReference type="NCBIfam" id="TIGR00252">
    <property type="entry name" value="YraN family protein"/>
    <property type="match status" value="1"/>
</dbReference>
<reference evidence="4" key="1">
    <citation type="submission" date="2017-07" db="EMBL/GenBank/DDBJ databases">
        <title>Draft genome sequence of Effusibacillus lacus strain skLN1.</title>
        <authorList>
            <person name="Watanabe M."/>
            <person name="Kojima H."/>
            <person name="Fukui M."/>
        </authorList>
    </citation>
    <scope>NUCLEOTIDE SEQUENCE [LARGE SCALE GENOMIC DNA]</scope>
    <source>
        <strain evidence="4">skLN1</strain>
    </source>
</reference>
<name>A0A292YJY6_9BACL</name>
<dbReference type="GO" id="GO:0003676">
    <property type="term" value="F:nucleic acid binding"/>
    <property type="evidence" value="ECO:0007669"/>
    <property type="project" value="InterPro"/>
</dbReference>
<evidence type="ECO:0000313" key="3">
    <source>
        <dbReference type="EMBL" id="GAX91427.1"/>
    </source>
</evidence>
<dbReference type="OrthoDB" id="9802516at2"/>
<gene>
    <name evidence="3" type="ORF">EFBL_3096</name>
</gene>
<dbReference type="SUPFAM" id="SSF52980">
    <property type="entry name" value="Restriction endonuclease-like"/>
    <property type="match status" value="1"/>
</dbReference>
<dbReference type="NCBIfam" id="NF009154">
    <property type="entry name" value="PRK12497.3-3"/>
    <property type="match status" value="1"/>
</dbReference>
<dbReference type="NCBIfam" id="NF009150">
    <property type="entry name" value="PRK12497.1-3"/>
    <property type="match status" value="1"/>
</dbReference>
<evidence type="ECO:0000256" key="1">
    <source>
        <dbReference type="ARBA" id="ARBA00006738"/>
    </source>
</evidence>
<comment type="similarity">
    <text evidence="1 2">Belongs to the UPF0102 family.</text>
</comment>
<dbReference type="Pfam" id="PF02021">
    <property type="entry name" value="UPF0102"/>
    <property type="match status" value="1"/>
</dbReference>
<comment type="caution">
    <text evidence="3">The sequence shown here is derived from an EMBL/GenBank/DDBJ whole genome shotgun (WGS) entry which is preliminary data.</text>
</comment>
<dbReference type="InterPro" id="IPR011856">
    <property type="entry name" value="tRNA_endonuc-like_dom_sf"/>
</dbReference>
<dbReference type="Proteomes" id="UP000217785">
    <property type="component" value="Unassembled WGS sequence"/>
</dbReference>
<dbReference type="Gene3D" id="3.40.1350.10">
    <property type="match status" value="1"/>
</dbReference>
<dbReference type="InterPro" id="IPR011335">
    <property type="entry name" value="Restrct_endonuc-II-like"/>
</dbReference>
<proteinExistence type="inferred from homology"/>
<keyword evidence="4" id="KW-1185">Reference proteome</keyword>
<dbReference type="HAMAP" id="MF_00048">
    <property type="entry name" value="UPF0102"/>
    <property type="match status" value="1"/>
</dbReference>
<sequence length="120" mass="13963">MKDRRVERGKWGEALARKHLESLGWQIVAMNWRCRSGEIDIVAQDGSCLVFVEVRTRSSTRFGFPAESVDWRKQRKVRQVASVFLASNRVCTSRTRFDMISIQMYENGQDPVLEHIQNAF</sequence>
<dbReference type="PANTHER" id="PTHR34039">
    <property type="entry name" value="UPF0102 PROTEIN YRAN"/>
    <property type="match status" value="1"/>
</dbReference>
<dbReference type="PANTHER" id="PTHR34039:SF1">
    <property type="entry name" value="UPF0102 PROTEIN YRAN"/>
    <property type="match status" value="1"/>
</dbReference>
<evidence type="ECO:0000256" key="2">
    <source>
        <dbReference type="HAMAP-Rule" id="MF_00048"/>
    </source>
</evidence>
<accession>A0A292YJY6</accession>
<organism evidence="3 4">
    <name type="scientific">Effusibacillus lacus</name>
    <dbReference type="NCBI Taxonomy" id="1348429"/>
    <lineage>
        <taxon>Bacteria</taxon>
        <taxon>Bacillati</taxon>
        <taxon>Bacillota</taxon>
        <taxon>Bacilli</taxon>
        <taxon>Bacillales</taxon>
        <taxon>Alicyclobacillaceae</taxon>
        <taxon>Effusibacillus</taxon>
    </lineage>
</organism>
<evidence type="ECO:0000313" key="4">
    <source>
        <dbReference type="Proteomes" id="UP000217785"/>
    </source>
</evidence>
<dbReference type="AlphaFoldDB" id="A0A292YJY6"/>
<dbReference type="InterPro" id="IPR003509">
    <property type="entry name" value="UPF0102_YraN-like"/>
</dbReference>
<dbReference type="CDD" id="cd20736">
    <property type="entry name" value="PoNe_Nuclease"/>
    <property type="match status" value="1"/>
</dbReference>
<dbReference type="EMBL" id="BDUF01000095">
    <property type="protein sequence ID" value="GAX91427.1"/>
    <property type="molecule type" value="Genomic_DNA"/>
</dbReference>
<dbReference type="RefSeq" id="WP_096183210.1">
    <property type="nucleotide sequence ID" value="NZ_BDUF01000095.1"/>
</dbReference>
<protein>
    <recommendedName>
        <fullName evidence="2">UPF0102 protein EFBL_3096</fullName>
    </recommendedName>
</protein>